<dbReference type="UniPathway" id="UPA00917"/>
<feature type="region of interest" description="Disordered" evidence="4">
    <location>
        <begin position="306"/>
        <end position="411"/>
    </location>
</feature>
<name>A0A108U605_9GAMM</name>
<evidence type="ECO:0000256" key="1">
    <source>
        <dbReference type="ARBA" id="ARBA00004683"/>
    </source>
</evidence>
<evidence type="ECO:0000256" key="2">
    <source>
        <dbReference type="ARBA" id="ARBA00019066"/>
    </source>
</evidence>
<dbReference type="Pfam" id="PF09712">
    <property type="entry name" value="PHA_synth_III_E"/>
    <property type="match status" value="1"/>
</dbReference>
<comment type="caution">
    <text evidence="5">The sequence shown here is derived from an EMBL/GenBank/DDBJ whole genome shotgun (WGS) entry which is preliminary data.</text>
</comment>
<accession>A0A108U605</accession>
<sequence length="411" mass="44207">MANFGFGSNNPGDFFGAGADMNQPGFEKLARQYWGAWGEMMRGAAPQSAQQPSMPGWNEAVSWWSQLAKGGQPQVDDTLDRFNSQARGWFGEIQKLASQFAGSDASAGDIAGAWKQALGGQGANPFADVLSAMRGPGQQDFGRWAEQMGPFLERLQSQGQSLLGLPAFGFSREHQERVQQLLQAQSDYQKQSQAYNALMAEAGQDAFSRFEDKLAERSEPGRQIGSARALFDLWIDAAEEAYADIALSPRFRDAYAALVNSQMRLRAGVQKEIEQASGSFGMPTRTEIDAAHRKIVQLERELRRLRDEVQNTREPAPAPREARPVAAKPAATRSAKPTPQPAAKKAAAKSSRPAPAAAAKPSLKQPKPAPAKAGKKTAIARPQPPATPRAASAVKPAKAAQTGKAAKQGAR</sequence>
<dbReference type="GO" id="GO:0042619">
    <property type="term" value="P:poly-hydroxybutyrate biosynthetic process"/>
    <property type="evidence" value="ECO:0007669"/>
    <property type="project" value="UniProtKB-KW"/>
</dbReference>
<reference evidence="5 6" key="1">
    <citation type="journal article" date="2014" name="Genome Announc.">
        <title>Draft Genome Sequence of Lysobacter capsici AZ78, a Bacterium Antagonistic to Plant-Pathogenic Oomycetes.</title>
        <authorList>
            <person name="Puopolo G."/>
            <person name="Sonego P."/>
            <person name="Engelen K."/>
            <person name="Pertot I."/>
        </authorList>
    </citation>
    <scope>NUCLEOTIDE SEQUENCE [LARGE SCALE GENOMIC DNA]</scope>
    <source>
        <strain evidence="5 6">AZ78</strain>
    </source>
</reference>
<feature type="compositionally biased region" description="Low complexity" evidence="4">
    <location>
        <begin position="388"/>
        <end position="411"/>
    </location>
</feature>
<evidence type="ECO:0000256" key="4">
    <source>
        <dbReference type="SAM" id="MobiDB-lite"/>
    </source>
</evidence>
<organism evidence="5 6">
    <name type="scientific">Lysobacter capsici AZ78</name>
    <dbReference type="NCBI Taxonomy" id="1444315"/>
    <lineage>
        <taxon>Bacteria</taxon>
        <taxon>Pseudomonadati</taxon>
        <taxon>Pseudomonadota</taxon>
        <taxon>Gammaproteobacteria</taxon>
        <taxon>Lysobacterales</taxon>
        <taxon>Lysobacteraceae</taxon>
        <taxon>Lysobacter</taxon>
    </lineage>
</organism>
<feature type="compositionally biased region" description="Low complexity" evidence="4">
    <location>
        <begin position="324"/>
        <end position="381"/>
    </location>
</feature>
<comment type="pathway">
    <text evidence="1">Biopolymer metabolism; poly-(R)-3-hydroxybutanoate biosynthesis.</text>
</comment>
<proteinExistence type="predicted"/>
<dbReference type="Proteomes" id="UP000023435">
    <property type="component" value="Unassembled WGS sequence"/>
</dbReference>
<keyword evidence="3" id="KW-0583">PHB biosynthesis</keyword>
<dbReference type="OrthoDB" id="6115526at2"/>
<keyword evidence="6" id="KW-1185">Reference proteome</keyword>
<evidence type="ECO:0000256" key="3">
    <source>
        <dbReference type="ARBA" id="ARBA00022752"/>
    </source>
</evidence>
<gene>
    <name evidence="5" type="ORF">AZ78_0740</name>
</gene>
<protein>
    <recommendedName>
        <fullName evidence="2">Poly(3-hydroxyalkanoate) polymerase subunit PhaE</fullName>
    </recommendedName>
</protein>
<evidence type="ECO:0000313" key="6">
    <source>
        <dbReference type="Proteomes" id="UP000023435"/>
    </source>
</evidence>
<dbReference type="InterPro" id="IPR010123">
    <property type="entry name" value="PHA_synth_III_E"/>
</dbReference>
<dbReference type="AlphaFoldDB" id="A0A108U605"/>
<dbReference type="NCBIfam" id="TIGR01834">
    <property type="entry name" value="PHA_synth_III_E"/>
    <property type="match status" value="1"/>
</dbReference>
<evidence type="ECO:0000313" key="5">
    <source>
        <dbReference type="EMBL" id="KWS03194.1"/>
    </source>
</evidence>
<dbReference type="EMBL" id="JAJA02000001">
    <property type="protein sequence ID" value="KWS03194.1"/>
    <property type="molecule type" value="Genomic_DNA"/>
</dbReference>
<dbReference type="RefSeq" id="WP_051546869.1">
    <property type="nucleotide sequence ID" value="NZ_JAJA02000001.1"/>
</dbReference>